<dbReference type="Pfam" id="PF03374">
    <property type="entry name" value="ANT"/>
    <property type="match status" value="1"/>
</dbReference>
<feature type="compositionally biased region" description="Polar residues" evidence="1">
    <location>
        <begin position="1"/>
        <end position="14"/>
    </location>
</feature>
<evidence type="ECO:0000313" key="3">
    <source>
        <dbReference type="EMBL" id="ABE63199.1"/>
    </source>
</evidence>
<accession>Q1QKP8</accession>
<dbReference type="InterPro" id="IPR005039">
    <property type="entry name" value="Ant_C"/>
</dbReference>
<dbReference type="InterPro" id="IPR014054">
    <property type="entry name" value="Phage_regulatory_Rha"/>
</dbReference>
<sequence>MRSAVSAHSQSSTVPALHLPATAAQPTPFATGVAPTMSSREIAELVESRHDSVKRTVERLVERGVIGLPPTVEYPDTLGRKATEYRIGKRDSYIVVAQLSPEFTARLVDRWQELESTSGRALPQSFADALQLAADQARQIEQQHTLLIEQQPKVEFYDQFVKADGLLGYQEAGTAAGCYPNKFCNWLKIDHLFYRGKKLMPRSQFVRRGLFEIRPELDANGESHLRGWVTAKGVEHFAKHAPDWIRITPREVKP</sequence>
<gene>
    <name evidence="3" type="ordered locus">Nham_2408</name>
</gene>
<dbReference type="OrthoDB" id="9808959at2"/>
<proteinExistence type="predicted"/>
<protein>
    <submittedName>
        <fullName evidence="3">Uncharacterized phage-encoded protein-like protein</fullName>
    </submittedName>
</protein>
<dbReference type="HOGENOM" id="CLU_046670_7_3_5"/>
<dbReference type="STRING" id="323097.Nham_2408"/>
<organism evidence="3 4">
    <name type="scientific">Nitrobacter hamburgensis (strain DSM 10229 / NCIMB 13809 / X14)</name>
    <dbReference type="NCBI Taxonomy" id="323097"/>
    <lineage>
        <taxon>Bacteria</taxon>
        <taxon>Pseudomonadati</taxon>
        <taxon>Pseudomonadota</taxon>
        <taxon>Alphaproteobacteria</taxon>
        <taxon>Hyphomicrobiales</taxon>
        <taxon>Nitrobacteraceae</taxon>
        <taxon>Nitrobacter</taxon>
    </lineage>
</organism>
<name>Q1QKP8_NITHX</name>
<dbReference type="eggNOG" id="COG3645">
    <property type="taxonomic scope" value="Bacteria"/>
</dbReference>
<feature type="region of interest" description="Disordered" evidence="1">
    <location>
        <begin position="1"/>
        <end position="20"/>
    </location>
</feature>
<dbReference type="GO" id="GO:0003677">
    <property type="term" value="F:DNA binding"/>
    <property type="evidence" value="ECO:0007669"/>
    <property type="project" value="InterPro"/>
</dbReference>
<dbReference type="EMBL" id="CP000319">
    <property type="protein sequence ID" value="ABE63199.1"/>
    <property type="molecule type" value="Genomic_DNA"/>
</dbReference>
<reference evidence="3 4" key="1">
    <citation type="submission" date="2006-03" db="EMBL/GenBank/DDBJ databases">
        <title>Complete sequence of chromosome of Nitrobacter hamburgensis X14.</title>
        <authorList>
            <consortium name="US DOE Joint Genome Institute"/>
            <person name="Copeland A."/>
            <person name="Lucas S."/>
            <person name="Lapidus A."/>
            <person name="Barry K."/>
            <person name="Detter J.C."/>
            <person name="Glavina del Rio T."/>
            <person name="Hammon N."/>
            <person name="Israni S."/>
            <person name="Dalin E."/>
            <person name="Tice H."/>
            <person name="Pitluck S."/>
            <person name="Chain P."/>
            <person name="Malfatti S."/>
            <person name="Shin M."/>
            <person name="Vergez L."/>
            <person name="Schmutz J."/>
            <person name="Larimer F."/>
            <person name="Land M."/>
            <person name="Hauser L."/>
            <person name="Kyrpides N."/>
            <person name="Ivanova N."/>
            <person name="Ward B."/>
            <person name="Arp D."/>
            <person name="Klotz M."/>
            <person name="Stein L."/>
            <person name="O'Mullan G."/>
            <person name="Starkenburg S."/>
            <person name="Sayavedra L."/>
            <person name="Poret-Peterson A.T."/>
            <person name="Gentry M.E."/>
            <person name="Bruce D."/>
            <person name="Richardson P."/>
        </authorList>
    </citation>
    <scope>NUCLEOTIDE SEQUENCE [LARGE SCALE GENOMIC DNA]</scope>
    <source>
        <strain evidence="4">DSM 10229 / NCIMB 13809 / X14</strain>
    </source>
</reference>
<dbReference type="eggNOG" id="COG3646">
    <property type="taxonomic scope" value="Bacteria"/>
</dbReference>
<evidence type="ECO:0000256" key="1">
    <source>
        <dbReference type="SAM" id="MobiDB-lite"/>
    </source>
</evidence>
<keyword evidence="4" id="KW-1185">Reference proteome</keyword>
<dbReference type="Pfam" id="PF09669">
    <property type="entry name" value="Phage_pRha"/>
    <property type="match status" value="1"/>
</dbReference>
<feature type="domain" description="Antirepressor protein C-terminal" evidence="2">
    <location>
        <begin position="147"/>
        <end position="239"/>
    </location>
</feature>
<dbReference type="AlphaFoldDB" id="Q1QKP8"/>
<dbReference type="Proteomes" id="UP000001953">
    <property type="component" value="Chromosome"/>
</dbReference>
<dbReference type="KEGG" id="nha:Nham_2408"/>
<evidence type="ECO:0000313" key="4">
    <source>
        <dbReference type="Proteomes" id="UP000001953"/>
    </source>
</evidence>
<evidence type="ECO:0000259" key="2">
    <source>
        <dbReference type="Pfam" id="PF03374"/>
    </source>
</evidence>